<sequence length="122" mass="13362">MDSPQSPQDDVTETPSNPNSPSAHLVREEQKRRKQWLKKCIFVVASEGCVDELLELLAELQELCKWCHDQDVPVGTEKQASEEAPMGHREQGTHKGDGRGTAGEGEEPQCEVCSCSPTSSGL</sequence>
<feature type="compositionally biased region" description="Polar residues" evidence="1">
    <location>
        <begin position="1"/>
        <end position="22"/>
    </location>
</feature>
<proteinExistence type="predicted"/>
<keyword evidence="3" id="KW-1185">Reference proteome</keyword>
<evidence type="ECO:0000256" key="1">
    <source>
        <dbReference type="SAM" id="MobiDB-lite"/>
    </source>
</evidence>
<dbReference type="EMBL" id="JASSZA010000001">
    <property type="protein sequence ID" value="KAK2120911.1"/>
    <property type="molecule type" value="Genomic_DNA"/>
</dbReference>
<feature type="region of interest" description="Disordered" evidence="1">
    <location>
        <begin position="1"/>
        <end position="28"/>
    </location>
</feature>
<evidence type="ECO:0000313" key="3">
    <source>
        <dbReference type="Proteomes" id="UP001266305"/>
    </source>
</evidence>
<dbReference type="Proteomes" id="UP001266305">
    <property type="component" value="Unassembled WGS sequence"/>
</dbReference>
<gene>
    <name evidence="2" type="ORF">P7K49_002297</name>
</gene>
<reference evidence="2 3" key="1">
    <citation type="submission" date="2023-05" db="EMBL/GenBank/DDBJ databases">
        <title>B98-5 Cell Line De Novo Hybrid Assembly: An Optical Mapping Approach.</title>
        <authorList>
            <person name="Kananen K."/>
            <person name="Auerbach J.A."/>
            <person name="Kautto E."/>
            <person name="Blachly J.S."/>
        </authorList>
    </citation>
    <scope>NUCLEOTIDE SEQUENCE [LARGE SCALE GENOMIC DNA]</scope>
    <source>
        <strain evidence="2">B95-8</strain>
        <tissue evidence="2">Cell line</tissue>
    </source>
</reference>
<comment type="caution">
    <text evidence="2">The sequence shown here is derived from an EMBL/GenBank/DDBJ whole genome shotgun (WGS) entry which is preliminary data.</text>
</comment>
<evidence type="ECO:0000313" key="2">
    <source>
        <dbReference type="EMBL" id="KAK2120911.1"/>
    </source>
</evidence>
<accession>A0ABQ9WH02</accession>
<protein>
    <submittedName>
        <fullName evidence="2">Uncharacterized protein</fullName>
    </submittedName>
</protein>
<feature type="compositionally biased region" description="Basic and acidic residues" evidence="1">
    <location>
        <begin position="79"/>
        <end position="98"/>
    </location>
</feature>
<feature type="region of interest" description="Disordered" evidence="1">
    <location>
        <begin position="75"/>
        <end position="122"/>
    </location>
</feature>
<organism evidence="2 3">
    <name type="scientific">Saguinus oedipus</name>
    <name type="common">Cotton-top tamarin</name>
    <name type="synonym">Oedipomidas oedipus</name>
    <dbReference type="NCBI Taxonomy" id="9490"/>
    <lineage>
        <taxon>Eukaryota</taxon>
        <taxon>Metazoa</taxon>
        <taxon>Chordata</taxon>
        <taxon>Craniata</taxon>
        <taxon>Vertebrata</taxon>
        <taxon>Euteleostomi</taxon>
        <taxon>Mammalia</taxon>
        <taxon>Eutheria</taxon>
        <taxon>Euarchontoglires</taxon>
        <taxon>Primates</taxon>
        <taxon>Haplorrhini</taxon>
        <taxon>Platyrrhini</taxon>
        <taxon>Cebidae</taxon>
        <taxon>Callitrichinae</taxon>
        <taxon>Saguinus</taxon>
    </lineage>
</organism>
<name>A0ABQ9WH02_SAGOE</name>